<evidence type="ECO:0000256" key="15">
    <source>
        <dbReference type="RuleBase" id="RU363016"/>
    </source>
</evidence>
<dbReference type="GO" id="GO:0003677">
    <property type="term" value="F:DNA binding"/>
    <property type="evidence" value="ECO:0007669"/>
    <property type="project" value="UniProtKB-KW"/>
</dbReference>
<dbReference type="SMART" id="SM00487">
    <property type="entry name" value="DEXDc"/>
    <property type="match status" value="1"/>
</dbReference>
<dbReference type="PROSITE" id="PS51194">
    <property type="entry name" value="HELICASE_CTER"/>
    <property type="match status" value="1"/>
</dbReference>
<keyword evidence="4 15" id="KW-0227">DNA damage</keyword>
<evidence type="ECO:0000256" key="3">
    <source>
        <dbReference type="ARBA" id="ARBA00022741"/>
    </source>
</evidence>
<evidence type="ECO:0000256" key="2">
    <source>
        <dbReference type="ARBA" id="ARBA00017846"/>
    </source>
</evidence>
<comment type="catalytic activity">
    <reaction evidence="14 15">
        <text>ATP + H2O = ADP + phosphate + H(+)</text>
        <dbReference type="Rhea" id="RHEA:13065"/>
        <dbReference type="ChEBI" id="CHEBI:15377"/>
        <dbReference type="ChEBI" id="CHEBI:15378"/>
        <dbReference type="ChEBI" id="CHEBI:30616"/>
        <dbReference type="ChEBI" id="CHEBI:43474"/>
        <dbReference type="ChEBI" id="CHEBI:456216"/>
        <dbReference type="EC" id="5.6.2.4"/>
    </reaction>
</comment>
<evidence type="ECO:0000256" key="7">
    <source>
        <dbReference type="ARBA" id="ARBA00022840"/>
    </source>
</evidence>
<dbReference type="NCBIfam" id="TIGR00643">
    <property type="entry name" value="recG"/>
    <property type="match status" value="1"/>
</dbReference>
<dbReference type="EMBL" id="CP014671">
    <property type="protein sequence ID" value="ANX04078.1"/>
    <property type="molecule type" value="Genomic_DNA"/>
</dbReference>
<keyword evidence="9 15" id="KW-0233">DNA recombination</keyword>
<evidence type="ECO:0000259" key="17">
    <source>
        <dbReference type="PROSITE" id="PS51194"/>
    </source>
</evidence>
<dbReference type="GO" id="GO:0005524">
    <property type="term" value="F:ATP binding"/>
    <property type="evidence" value="ECO:0007669"/>
    <property type="project" value="UniProtKB-KW"/>
</dbReference>
<name>A0A1B1YTG7_9GAMM</name>
<evidence type="ECO:0000313" key="18">
    <source>
        <dbReference type="EMBL" id="ANX04078.1"/>
    </source>
</evidence>
<dbReference type="InParanoid" id="A0A1B1YTG7"/>
<keyword evidence="19" id="KW-1185">Reference proteome</keyword>
<dbReference type="SUPFAM" id="SSF52540">
    <property type="entry name" value="P-loop containing nucleoside triphosphate hydrolases"/>
    <property type="match status" value="2"/>
</dbReference>
<evidence type="ECO:0000256" key="11">
    <source>
        <dbReference type="ARBA" id="ARBA00023235"/>
    </source>
</evidence>
<dbReference type="RefSeq" id="WP_068803949.1">
    <property type="nucleotide sequence ID" value="NZ_CP014671.1"/>
</dbReference>
<comment type="function">
    <text evidence="15">Plays a critical role in recombination and DNA repair. Helps process Holliday junction intermediates to mature products by catalyzing branch migration. Has replication fork regression activity, unwinds stalled or blocked replication forks to make a HJ that can be resolved. Has a DNA unwinding activity characteristic of a DNA helicase with 3'-5' polarity.</text>
</comment>
<dbReference type="InterPro" id="IPR027417">
    <property type="entry name" value="P-loop_NTPase"/>
</dbReference>
<dbReference type="Proteomes" id="UP000092952">
    <property type="component" value="Chromosome"/>
</dbReference>
<dbReference type="InterPro" id="IPR047112">
    <property type="entry name" value="RecG/Mfd"/>
</dbReference>
<dbReference type="GO" id="GO:0006281">
    <property type="term" value="P:DNA repair"/>
    <property type="evidence" value="ECO:0007669"/>
    <property type="project" value="UniProtKB-UniRule"/>
</dbReference>
<dbReference type="KEGG" id="gbi:PG2T_07710"/>
<feature type="domain" description="Helicase ATP-binding" evidence="16">
    <location>
        <begin position="286"/>
        <end position="451"/>
    </location>
</feature>
<dbReference type="PANTHER" id="PTHR47964">
    <property type="entry name" value="ATP-DEPENDENT DNA HELICASE HOMOLOG RECG, CHLOROPLASTIC"/>
    <property type="match status" value="1"/>
</dbReference>
<keyword evidence="10 15" id="KW-0234">DNA repair</keyword>
<dbReference type="InterPro" id="IPR014001">
    <property type="entry name" value="Helicase_ATP-bd"/>
</dbReference>
<dbReference type="NCBIfam" id="NF008166">
    <property type="entry name" value="PRK10917.1-4"/>
    <property type="match status" value="1"/>
</dbReference>
<comment type="similarity">
    <text evidence="1 15">Belongs to the helicase family. RecG subfamily.</text>
</comment>
<evidence type="ECO:0000256" key="14">
    <source>
        <dbReference type="ARBA" id="ARBA00048988"/>
    </source>
</evidence>
<keyword evidence="7 15" id="KW-0067">ATP-binding</keyword>
<dbReference type="EC" id="5.6.2.4" evidence="13 15"/>
<keyword evidence="8" id="KW-0238">DNA-binding</keyword>
<dbReference type="GO" id="GO:0043138">
    <property type="term" value="F:3'-5' DNA helicase activity"/>
    <property type="evidence" value="ECO:0007669"/>
    <property type="project" value="UniProtKB-EC"/>
</dbReference>
<dbReference type="Pfam" id="PF00271">
    <property type="entry name" value="Helicase_C"/>
    <property type="match status" value="1"/>
</dbReference>
<evidence type="ECO:0000256" key="12">
    <source>
        <dbReference type="ARBA" id="ARBA00034617"/>
    </source>
</evidence>
<dbReference type="InterPro" id="IPR001650">
    <property type="entry name" value="Helicase_C-like"/>
</dbReference>
<sequence>MATAAASRPAAAASALAALPGVGSALIGRLALLGITQPADLLLHLPLRYEDRSQLVPIGSLREGQQALIRGRIEAAELGQGRRRALLVSLVDAQAGITLRFFHFRPPQLQQLQAGVWLECYGEVRSGPFRLEMVHPEYRLLPSGADEPLPQSTLTPVYPTTAGLTQATLRRLIGAALARCEQFLPELLPAGLRTAQQLPDLPTALRCLHQPSAAAALDQRPAALHRLALEELLAHHLSLRQRRRQRQTRRAPSIAASGALRGRLLESLPFALTAAQRRVIDETLADLAKPHPMLRLLQGDVGSGKTLVAAAIALQAVEAGWQAVIMAPTELLAEQHFRNFCRWLPPLGIDPVWLAGRHGGRTRTGILADIESGRAPLVVGTHALFQDDVRFARLGLVVIDEQHRFGVHQRLALRAKGDDGAQAPHQLIMTATPIPRSLAMTFYADLDTSVIDELPPGRTPVQTLAVPRRRKDELLAAIAATCARGEQAYWVCPLIEESEVLALSAATETAAELTAALPQLRIGLLHGRMKSRDKETVMGAFQRRETDLLVATTVIEVGVDVPNATLMVIDHAQRLGLAQLHQLRGRVGRGSADSRCVLLYQPPLSGEARARLAAMRETSDGFEIARRDLDLRGPGELLGTRQTGAINLRVADLERDRALLTRLPALASRLEQEAPAAVPRLIDRWLGRGLAYGEV</sequence>
<dbReference type="SMART" id="SM00490">
    <property type="entry name" value="HELICc"/>
    <property type="match status" value="1"/>
</dbReference>
<dbReference type="PROSITE" id="PS51192">
    <property type="entry name" value="HELICASE_ATP_BIND_1"/>
    <property type="match status" value="1"/>
</dbReference>
<keyword evidence="3 15" id="KW-0547">Nucleotide-binding</keyword>
<dbReference type="GO" id="GO:0016887">
    <property type="term" value="F:ATP hydrolysis activity"/>
    <property type="evidence" value="ECO:0007669"/>
    <property type="project" value="RHEA"/>
</dbReference>
<evidence type="ECO:0000256" key="6">
    <source>
        <dbReference type="ARBA" id="ARBA00022806"/>
    </source>
</evidence>
<dbReference type="InterPro" id="IPR045562">
    <property type="entry name" value="RecG_dom3_C"/>
</dbReference>
<dbReference type="InterPro" id="IPR033454">
    <property type="entry name" value="RecG_wedge"/>
</dbReference>
<dbReference type="GO" id="GO:0006310">
    <property type="term" value="P:DNA recombination"/>
    <property type="evidence" value="ECO:0007669"/>
    <property type="project" value="UniProtKB-UniRule"/>
</dbReference>
<dbReference type="CDD" id="cd04488">
    <property type="entry name" value="RecG_wedge_OBF"/>
    <property type="match status" value="1"/>
</dbReference>
<proteinExistence type="inferred from homology"/>
<evidence type="ECO:0000256" key="1">
    <source>
        <dbReference type="ARBA" id="ARBA00007504"/>
    </source>
</evidence>
<evidence type="ECO:0000256" key="4">
    <source>
        <dbReference type="ARBA" id="ARBA00022763"/>
    </source>
</evidence>
<protein>
    <recommendedName>
        <fullName evidence="2 15">ATP-dependent DNA helicase RecG</fullName>
        <ecNumber evidence="13 15">5.6.2.4</ecNumber>
    </recommendedName>
</protein>
<comment type="catalytic activity">
    <reaction evidence="12 15">
        <text>Couples ATP hydrolysis with the unwinding of duplex DNA by translocating in the 3'-5' direction.</text>
        <dbReference type="EC" id="5.6.2.4"/>
    </reaction>
</comment>
<dbReference type="STRING" id="1810504.PG2T_07710"/>
<dbReference type="CDD" id="cd17992">
    <property type="entry name" value="DEXHc_RecG"/>
    <property type="match status" value="1"/>
</dbReference>
<evidence type="ECO:0000313" key="19">
    <source>
        <dbReference type="Proteomes" id="UP000092952"/>
    </source>
</evidence>
<dbReference type="InterPro" id="IPR012340">
    <property type="entry name" value="NA-bd_OB-fold"/>
</dbReference>
<dbReference type="PANTHER" id="PTHR47964:SF1">
    <property type="entry name" value="ATP-DEPENDENT DNA HELICASE HOMOLOG RECG, CHLOROPLASTIC"/>
    <property type="match status" value="1"/>
</dbReference>
<organism evidence="18 19">
    <name type="scientific">Immundisolibacter cernigliae</name>
    <dbReference type="NCBI Taxonomy" id="1810504"/>
    <lineage>
        <taxon>Bacteria</taxon>
        <taxon>Pseudomonadati</taxon>
        <taxon>Pseudomonadota</taxon>
        <taxon>Gammaproteobacteria</taxon>
        <taxon>Immundisolibacterales</taxon>
        <taxon>Immundisolibacteraceae</taxon>
        <taxon>Immundisolibacter</taxon>
    </lineage>
</organism>
<dbReference type="Pfam" id="PF17191">
    <property type="entry name" value="RecG_wedge"/>
    <property type="match status" value="1"/>
</dbReference>
<accession>A0A1B1YTG7</accession>
<evidence type="ECO:0000256" key="8">
    <source>
        <dbReference type="ARBA" id="ARBA00023125"/>
    </source>
</evidence>
<keyword evidence="5 15" id="KW-0378">Hydrolase</keyword>
<evidence type="ECO:0000256" key="5">
    <source>
        <dbReference type="ARBA" id="ARBA00022801"/>
    </source>
</evidence>
<dbReference type="NCBIfam" id="NF008163">
    <property type="entry name" value="PRK10917.1-1"/>
    <property type="match status" value="1"/>
</dbReference>
<keyword evidence="11" id="KW-0413">Isomerase</keyword>
<dbReference type="FunFam" id="3.40.50.300:FF:000391">
    <property type="entry name" value="ATP-dependent DNA helicase RecG"/>
    <property type="match status" value="1"/>
</dbReference>
<dbReference type="AlphaFoldDB" id="A0A1B1YTG7"/>
<gene>
    <name evidence="18" type="ORF">PG2T_07710</name>
</gene>
<keyword evidence="6 15" id="KW-0347">Helicase</keyword>
<dbReference type="InterPro" id="IPR004609">
    <property type="entry name" value="ATP-dep_DNA_helicase_RecG"/>
</dbReference>
<dbReference type="InterPro" id="IPR011545">
    <property type="entry name" value="DEAD/DEAH_box_helicase_dom"/>
</dbReference>
<evidence type="ECO:0000256" key="13">
    <source>
        <dbReference type="ARBA" id="ARBA00034808"/>
    </source>
</evidence>
<dbReference type="FunCoup" id="A0A1B1YTG7">
    <property type="interactions" value="528"/>
</dbReference>
<evidence type="ECO:0000256" key="10">
    <source>
        <dbReference type="ARBA" id="ARBA00023204"/>
    </source>
</evidence>
<dbReference type="Pfam" id="PF00270">
    <property type="entry name" value="DEAD"/>
    <property type="match status" value="1"/>
</dbReference>
<dbReference type="NCBIfam" id="NF008168">
    <property type="entry name" value="PRK10917.2-2"/>
    <property type="match status" value="1"/>
</dbReference>
<dbReference type="OrthoDB" id="9804325at2"/>
<evidence type="ECO:0000256" key="9">
    <source>
        <dbReference type="ARBA" id="ARBA00023172"/>
    </source>
</evidence>
<dbReference type="Gene3D" id="3.40.50.300">
    <property type="entry name" value="P-loop containing nucleotide triphosphate hydrolases"/>
    <property type="match status" value="2"/>
</dbReference>
<feature type="domain" description="Helicase C-terminal" evidence="17">
    <location>
        <begin position="484"/>
        <end position="654"/>
    </location>
</feature>
<dbReference type="SUPFAM" id="SSF50249">
    <property type="entry name" value="Nucleic acid-binding proteins"/>
    <property type="match status" value="1"/>
</dbReference>
<reference evidence="19" key="1">
    <citation type="submission" date="2016-03" db="EMBL/GenBank/DDBJ databases">
        <title>Complete genome sequence of Solimmundus cernigliae, representing a novel lineage of polycyclic aromatic hydrocarbon degraders within the Gammaproteobacteria.</title>
        <authorList>
            <person name="Singleton D.R."/>
            <person name="Dickey A.N."/>
            <person name="Scholl E.H."/>
            <person name="Wright F.A."/>
            <person name="Aitken M.D."/>
        </authorList>
    </citation>
    <scope>NUCLEOTIDE SEQUENCE [LARGE SCALE GENOMIC DNA]</scope>
    <source>
        <strain evidence="19">TR3.2</strain>
    </source>
</reference>
<dbReference type="Gene3D" id="2.40.50.140">
    <property type="entry name" value="Nucleic acid-binding proteins"/>
    <property type="match status" value="1"/>
</dbReference>
<dbReference type="Pfam" id="PF19833">
    <property type="entry name" value="RecG_dom3_C"/>
    <property type="match status" value="1"/>
</dbReference>
<evidence type="ECO:0000259" key="16">
    <source>
        <dbReference type="PROSITE" id="PS51192"/>
    </source>
</evidence>